<dbReference type="InterPro" id="IPR003423">
    <property type="entry name" value="OMP_efflux"/>
</dbReference>
<keyword evidence="2" id="KW-0812">Transmembrane</keyword>
<proteinExistence type="inferred from homology"/>
<accession>A0A7X4KJ64</accession>
<evidence type="ECO:0000256" key="3">
    <source>
        <dbReference type="SAM" id="Coils"/>
    </source>
</evidence>
<keyword evidence="2" id="KW-0732">Signal</keyword>
<evidence type="ECO:0000256" key="1">
    <source>
        <dbReference type="ARBA" id="ARBA00007613"/>
    </source>
</evidence>
<dbReference type="Proteomes" id="UP000469734">
    <property type="component" value="Unassembled WGS sequence"/>
</dbReference>
<sequence>MRALPVPAALRPLFAALLLAGCASAPVYEKPGIDLPAAWQSDEPFQAAAPDDGALKGNWWEIFGDAQLNLLVQQSLARNQSLAAAAARLAQARSQVTVSSAGLFPQASLQAGAARQKTSANRPQNAYDVANQSTVQNNYQLGFAVSYEADLFGRVGSNVSSAQASAQQAAADFENARLVLVAELAADYFNLRELDSEIAVLNESLLLQRKAYDFIQARHQLGAATGLDLAQQQSLLDASRTQLELLNQQRAQYEHALATLTGVAAPSFKLTPASMALTPPPLPVGRPAQVLQRRPDVAAAERAVAAANANIGVARAAYFPSINLQANGGWDSSQMSRLIEAPSLLWSLGAALTQTLFDAGRTDATVAIAKAGYSGAVANYRQSVLTAMQEVEDGMTGLATLQRAQLSADASVAGSRRVLELANDRYAGGVETYFDVIAAQQTLLANQRIAVQLRGKQMVNAVYLIKALGGGWR</sequence>
<dbReference type="NCBIfam" id="TIGR01845">
    <property type="entry name" value="outer_NodT"/>
    <property type="match status" value="1"/>
</dbReference>
<dbReference type="RefSeq" id="WP_161052093.1">
    <property type="nucleotide sequence ID" value="NZ_WWCR01000037.1"/>
</dbReference>
<dbReference type="PANTHER" id="PTHR30203:SF33">
    <property type="entry name" value="BLR4455 PROTEIN"/>
    <property type="match status" value="1"/>
</dbReference>
<feature type="coiled-coil region" evidence="3">
    <location>
        <begin position="229"/>
        <end position="256"/>
    </location>
</feature>
<keyword evidence="3" id="KW-0175">Coiled coil</keyword>
<evidence type="ECO:0000313" key="4">
    <source>
        <dbReference type="EMBL" id="MYM75399.1"/>
    </source>
</evidence>
<dbReference type="Gene3D" id="2.20.200.10">
    <property type="entry name" value="Outer membrane efflux proteins (OEP)"/>
    <property type="match status" value="1"/>
</dbReference>
<dbReference type="PANTHER" id="PTHR30203">
    <property type="entry name" value="OUTER MEMBRANE CATION EFFLUX PROTEIN"/>
    <property type="match status" value="1"/>
</dbReference>
<comment type="similarity">
    <text evidence="1 2">Belongs to the outer membrane factor (OMF) (TC 1.B.17) family.</text>
</comment>
<protein>
    <submittedName>
        <fullName evidence="4">Efflux transporter outer membrane subunit</fullName>
    </submittedName>
</protein>
<keyword evidence="2" id="KW-1134">Transmembrane beta strand</keyword>
<evidence type="ECO:0000313" key="5">
    <source>
        <dbReference type="Proteomes" id="UP000469734"/>
    </source>
</evidence>
<keyword evidence="2" id="KW-0564">Palmitate</keyword>
<dbReference type="GO" id="GO:0015562">
    <property type="term" value="F:efflux transmembrane transporter activity"/>
    <property type="evidence" value="ECO:0007669"/>
    <property type="project" value="InterPro"/>
</dbReference>
<feature type="chain" id="PRO_5031597876" evidence="2">
    <location>
        <begin position="26"/>
        <end position="473"/>
    </location>
</feature>
<comment type="caution">
    <text evidence="4">The sequence shown here is derived from an EMBL/GenBank/DDBJ whole genome shotgun (WGS) entry which is preliminary data.</text>
</comment>
<comment type="subcellular location">
    <subcellularLocation>
        <location evidence="2">Cell membrane</location>
        <topology evidence="2">Lipid-anchor</topology>
    </subcellularLocation>
</comment>
<reference evidence="4 5" key="1">
    <citation type="submission" date="2019-12" db="EMBL/GenBank/DDBJ databases">
        <title>Novel species isolated from a subtropical stream in China.</title>
        <authorList>
            <person name="Lu H."/>
        </authorList>
    </citation>
    <scope>NUCLEOTIDE SEQUENCE [LARGE SCALE GENOMIC DNA]</scope>
    <source>
        <strain evidence="4 5">FT134W</strain>
    </source>
</reference>
<dbReference type="SUPFAM" id="SSF56954">
    <property type="entry name" value="Outer membrane efflux proteins (OEP)"/>
    <property type="match status" value="1"/>
</dbReference>
<organism evidence="4 5">
    <name type="scientific">Duganella margarita</name>
    <dbReference type="NCBI Taxonomy" id="2692170"/>
    <lineage>
        <taxon>Bacteria</taxon>
        <taxon>Pseudomonadati</taxon>
        <taxon>Pseudomonadota</taxon>
        <taxon>Betaproteobacteria</taxon>
        <taxon>Burkholderiales</taxon>
        <taxon>Oxalobacteraceae</taxon>
        <taxon>Telluria group</taxon>
        <taxon>Duganella</taxon>
    </lineage>
</organism>
<gene>
    <name evidence="4" type="ORF">GTP56_24830</name>
</gene>
<dbReference type="PROSITE" id="PS51257">
    <property type="entry name" value="PROKAR_LIPOPROTEIN"/>
    <property type="match status" value="1"/>
</dbReference>
<dbReference type="EMBL" id="WWCR01000037">
    <property type="protein sequence ID" value="MYM75399.1"/>
    <property type="molecule type" value="Genomic_DNA"/>
</dbReference>
<evidence type="ECO:0000256" key="2">
    <source>
        <dbReference type="RuleBase" id="RU362097"/>
    </source>
</evidence>
<feature type="signal peptide" evidence="2">
    <location>
        <begin position="1"/>
        <end position="25"/>
    </location>
</feature>
<keyword evidence="2" id="KW-0449">Lipoprotein</keyword>
<keyword evidence="2" id="KW-0472">Membrane</keyword>
<dbReference type="InterPro" id="IPR010131">
    <property type="entry name" value="MdtP/NodT-like"/>
</dbReference>
<name>A0A7X4KJ64_9BURK</name>
<dbReference type="AlphaFoldDB" id="A0A7X4KJ64"/>
<dbReference type="Pfam" id="PF02321">
    <property type="entry name" value="OEP"/>
    <property type="match status" value="2"/>
</dbReference>
<dbReference type="Gene3D" id="1.20.1600.10">
    <property type="entry name" value="Outer membrane efflux proteins (OEP)"/>
    <property type="match status" value="1"/>
</dbReference>
<dbReference type="GO" id="GO:0005886">
    <property type="term" value="C:plasma membrane"/>
    <property type="evidence" value="ECO:0007669"/>
    <property type="project" value="UniProtKB-SubCell"/>
</dbReference>